<dbReference type="FunFam" id="3.30.930.10:FF:000011">
    <property type="entry name" value="Alanine--tRNA ligase, cytoplasmic"/>
    <property type="match status" value="1"/>
</dbReference>
<dbReference type="InterPro" id="IPR059090">
    <property type="entry name" value="ALA1_helical"/>
</dbReference>
<dbReference type="InterPro" id="IPR018162">
    <property type="entry name" value="Ala-tRNA-ligase_IIc_anticod-bd"/>
</dbReference>
<dbReference type="EC" id="6.1.1.7" evidence="12"/>
<dbReference type="GO" id="GO:0070143">
    <property type="term" value="P:mitochondrial alanyl-tRNA aminoacylation"/>
    <property type="evidence" value="ECO:0007669"/>
    <property type="project" value="UniProtKB-UniRule"/>
</dbReference>
<feature type="binding site" evidence="12">
    <location>
        <position position="616"/>
    </location>
    <ligand>
        <name>Zn(2+)</name>
        <dbReference type="ChEBI" id="CHEBI:29105"/>
    </ligand>
</feature>
<keyword evidence="12" id="KW-0496">Mitochondrion</keyword>
<dbReference type="PROSITE" id="PS50860">
    <property type="entry name" value="AA_TRNA_LIGASE_II_ALA"/>
    <property type="match status" value="1"/>
</dbReference>
<evidence type="ECO:0000256" key="12">
    <source>
        <dbReference type="HAMAP-Rule" id="MF_03133"/>
    </source>
</evidence>
<dbReference type="NCBIfam" id="TIGR00344">
    <property type="entry name" value="alaS"/>
    <property type="match status" value="1"/>
</dbReference>
<dbReference type="InterPro" id="IPR018164">
    <property type="entry name" value="Ala-tRNA-synth_IIc_N"/>
</dbReference>
<dbReference type="SUPFAM" id="SSF101353">
    <property type="entry name" value="Putative anticodon-binding domain of alanyl-tRNA synthetase (AlaRS)"/>
    <property type="match status" value="1"/>
</dbReference>
<comment type="subcellular location">
    <subcellularLocation>
        <location evidence="12">Mitochondrion</location>
    </subcellularLocation>
    <subcellularLocation>
        <location evidence="12">Cytoplasm</location>
    </subcellularLocation>
</comment>
<dbReference type="Pfam" id="PF02272">
    <property type="entry name" value="DHHA1"/>
    <property type="match status" value="1"/>
</dbReference>
<feature type="binding site" evidence="12">
    <location>
        <position position="612"/>
    </location>
    <ligand>
        <name>Zn(2+)</name>
        <dbReference type="ChEBI" id="CHEBI:29105"/>
    </ligand>
</feature>
<keyword evidence="12" id="KW-0963">Cytoplasm</keyword>
<dbReference type="SMART" id="SM00863">
    <property type="entry name" value="tRNA_SAD"/>
    <property type="match status" value="1"/>
</dbReference>
<evidence type="ECO:0000256" key="4">
    <source>
        <dbReference type="ARBA" id="ARBA00022723"/>
    </source>
</evidence>
<feature type="coiled-coil region" evidence="13">
    <location>
        <begin position="768"/>
        <end position="795"/>
    </location>
</feature>
<evidence type="ECO:0000256" key="5">
    <source>
        <dbReference type="ARBA" id="ARBA00022741"/>
    </source>
</evidence>
<dbReference type="AlphaFoldDB" id="A0A0D2LM59"/>
<keyword evidence="13" id="KW-0175">Coiled coil</keyword>
<comment type="function">
    <text evidence="12">Catalyzes the attachment of alanine to tRNA(Ala) in a two-step reaction: alanine is first activated by ATP to form Ala-AMP and then transferred to the acceptor end of tRNA(Ala). Also edits incorrectly charged tRNA(Ala) via its editing domain.</text>
</comment>
<comment type="similarity">
    <text evidence="1">Belongs to the class-II aminoacyl-tRNA synthetase family. Alax-L subfamily.</text>
</comment>
<dbReference type="Proteomes" id="UP000054270">
    <property type="component" value="Unassembled WGS sequence"/>
</dbReference>
<proteinExistence type="inferred from homology"/>
<evidence type="ECO:0000256" key="6">
    <source>
        <dbReference type="ARBA" id="ARBA00022833"/>
    </source>
</evidence>
<feature type="domain" description="Alanyl-transfer RNA synthetases family profile" evidence="14">
    <location>
        <begin position="18"/>
        <end position="774"/>
    </location>
</feature>
<evidence type="ECO:0000256" key="7">
    <source>
        <dbReference type="ARBA" id="ARBA00022840"/>
    </source>
</evidence>
<sequence length="966" mass="106926">MSLRRSLSRDMSHYTGPWSAPKIRQQFFDFFRQKNHVFCPSSPTIPFDDPTLLFANAGMNQFKSIFLGTVDPHSDMSKLKRAFNSQKCIRAGGKHNDLEDVGRDSYHHTFFEMLGNWSFGDYFKKEAIAYSWELLTDVFKLSPDRLYVTYFEGDAAAGLEPDLEAKQYWLDIGVPEDHIIPGNAKDNFWEMGATGPCGPCSEIHYDRIGGRNAASLVNHDDPDVLEIWNNVFIQFNREDDGSLRPLPSKHVDTGLGFERLVSVIQDCRSNYDTDVFLPIFDKIQALTGVRKYEGRFGAEDVDGIDTAYRVVADHVRTLTFALSDGGVPNNVGRGYVLRRILRRGARYARKKLGVSIGSFFSSLMPVVVETMGAAFPEITKRVDEIKEILDEEEESFSRTLDRGEKLFDQFAGKARAAGVSELNGKDVWRLYDTFGFPVDLTRLMAEELGLTINDAEFEAAQAHSKEASKSDVKKGAANLVKLDVHDLAALEKDAGVPKTDDSAKFSLGNVDATVKAIFYDKAFVASTSEIPEDADFGILLDRTSFYAESGGQEYDTGNIVVDGVADFEVSNVQVYNGYVLHTGRLKYGALARGDAVVASYDELRRWPLRNNHTATHILNYCLREVLGDHIDQKGSLVAPSKLRFDFSHKTGVTVPELARIEQQSIDWIRKNVRVFSKNLSLETAQRIPGLRAVFGESYPDPVRVVTLEYDVDEIARDIENPKWRQTSVEFCGGTHVARTGDIKDFVITEEAGVAKGIRRIVAVTGHQAAEVTRAAQALEERLNALDAETGKAKDAGLRAFTVELNQADISVLRKAQLKDRLAGIRKALAQQVKDRETAANKAAVERVQRFFKEDDKAEAFVALLDVDGNAKILQSVVSQAKLLGKSVYVFSVDGETQKIAHANYVAPSLKAQGVDARTWAGKVTDIVGGKAGGKEDSAQGVGLNENKTDEALAAAQQYLLATVKAS</sequence>
<dbReference type="SUPFAM" id="SSF55186">
    <property type="entry name" value="ThrRS/AlaRS common domain"/>
    <property type="match status" value="1"/>
</dbReference>
<keyword evidence="8 12" id="KW-0694">RNA-binding</keyword>
<evidence type="ECO:0000259" key="14">
    <source>
        <dbReference type="PROSITE" id="PS50860"/>
    </source>
</evidence>
<evidence type="ECO:0000256" key="11">
    <source>
        <dbReference type="ARBA" id="ARBA00048300"/>
    </source>
</evidence>
<keyword evidence="4 12" id="KW-0479">Metal-binding</keyword>
<dbReference type="InterPro" id="IPR023033">
    <property type="entry name" value="Ala_tRNA_ligase_euk/bac"/>
</dbReference>
<keyword evidence="5 12" id="KW-0547">Nucleotide-binding</keyword>
<name>A0A0D2LM59_HYPSF</name>
<protein>
    <recommendedName>
        <fullName evidence="12">Alanine--tRNA ligase</fullName>
        <ecNumber evidence="12">6.1.1.7</ecNumber>
    </recommendedName>
    <alternativeName>
        <fullName evidence="12">Alanyl-tRNA synthetase</fullName>
        <shortName evidence="12">AlaRS</shortName>
    </alternativeName>
</protein>
<keyword evidence="7 12" id="KW-0067">ATP-binding</keyword>
<dbReference type="InterPro" id="IPR012947">
    <property type="entry name" value="tRNA_SAD"/>
</dbReference>
<evidence type="ECO:0000256" key="2">
    <source>
        <dbReference type="ARBA" id="ARBA00022555"/>
    </source>
</evidence>
<dbReference type="InterPro" id="IPR045864">
    <property type="entry name" value="aa-tRNA-synth_II/BPL/LPL"/>
</dbReference>
<comment type="cofactor">
    <cofactor evidence="12">
        <name>Zn(2+)</name>
        <dbReference type="ChEBI" id="CHEBI:29105"/>
    </cofactor>
    <text evidence="12">Binds 1 zinc ion per subunit.</text>
</comment>
<keyword evidence="3 12" id="KW-0436">Ligase</keyword>
<evidence type="ECO:0000256" key="13">
    <source>
        <dbReference type="SAM" id="Coils"/>
    </source>
</evidence>
<evidence type="ECO:0000256" key="1">
    <source>
        <dbReference type="ARBA" id="ARBA00008429"/>
    </source>
</evidence>
<dbReference type="GO" id="GO:0005524">
    <property type="term" value="F:ATP binding"/>
    <property type="evidence" value="ECO:0007669"/>
    <property type="project" value="UniProtKB-UniRule"/>
</dbReference>
<dbReference type="Pfam" id="PF01411">
    <property type="entry name" value="tRNA-synt_2c"/>
    <property type="match status" value="1"/>
</dbReference>
<evidence type="ECO:0000256" key="3">
    <source>
        <dbReference type="ARBA" id="ARBA00022598"/>
    </source>
</evidence>
<dbReference type="GO" id="GO:0000049">
    <property type="term" value="F:tRNA binding"/>
    <property type="evidence" value="ECO:0007669"/>
    <property type="project" value="UniProtKB-KW"/>
</dbReference>
<dbReference type="GO" id="GO:0008270">
    <property type="term" value="F:zinc ion binding"/>
    <property type="evidence" value="ECO:0007669"/>
    <property type="project" value="UniProtKB-UniRule"/>
</dbReference>
<gene>
    <name evidence="12" type="primary">ALA1</name>
    <name evidence="15" type="ORF">HYPSUDRAFT_61899</name>
</gene>
<dbReference type="STRING" id="945553.A0A0D2LM59"/>
<evidence type="ECO:0000256" key="9">
    <source>
        <dbReference type="ARBA" id="ARBA00022917"/>
    </source>
</evidence>
<dbReference type="Pfam" id="PF26023">
    <property type="entry name" value="ALA1"/>
    <property type="match status" value="1"/>
</dbReference>
<dbReference type="CDD" id="cd00673">
    <property type="entry name" value="AlaRS_core"/>
    <property type="match status" value="1"/>
</dbReference>
<dbReference type="Pfam" id="PF07973">
    <property type="entry name" value="tRNA_SAD"/>
    <property type="match status" value="1"/>
</dbReference>
<dbReference type="EMBL" id="KN817520">
    <property type="protein sequence ID" value="KJA29067.1"/>
    <property type="molecule type" value="Genomic_DNA"/>
</dbReference>
<dbReference type="InterPro" id="IPR050058">
    <property type="entry name" value="Ala-tRNA_ligase"/>
</dbReference>
<evidence type="ECO:0000256" key="10">
    <source>
        <dbReference type="ARBA" id="ARBA00023146"/>
    </source>
</evidence>
<dbReference type="OMA" id="NKKDNFW"/>
<dbReference type="PANTHER" id="PTHR11777">
    <property type="entry name" value="ALANYL-TRNA SYNTHETASE"/>
    <property type="match status" value="1"/>
</dbReference>
<dbReference type="InterPro" id="IPR018163">
    <property type="entry name" value="Thr/Ala-tRNA-synth_IIc_edit"/>
</dbReference>
<comment type="catalytic activity">
    <reaction evidence="11 12">
        <text>tRNA(Ala) + L-alanine + ATP = L-alanyl-tRNA(Ala) + AMP + diphosphate</text>
        <dbReference type="Rhea" id="RHEA:12540"/>
        <dbReference type="Rhea" id="RHEA-COMP:9657"/>
        <dbReference type="Rhea" id="RHEA-COMP:9923"/>
        <dbReference type="ChEBI" id="CHEBI:30616"/>
        <dbReference type="ChEBI" id="CHEBI:33019"/>
        <dbReference type="ChEBI" id="CHEBI:57972"/>
        <dbReference type="ChEBI" id="CHEBI:78442"/>
        <dbReference type="ChEBI" id="CHEBI:78497"/>
        <dbReference type="ChEBI" id="CHEBI:456215"/>
        <dbReference type="EC" id="6.1.1.7"/>
    </reaction>
</comment>
<keyword evidence="2 12" id="KW-0820">tRNA-binding</keyword>
<keyword evidence="6 12" id="KW-0862">Zinc</keyword>
<dbReference type="PRINTS" id="PR00980">
    <property type="entry name" value="TRNASYNTHALA"/>
</dbReference>
<dbReference type="HAMAP" id="MF_00036_B">
    <property type="entry name" value="Ala_tRNA_synth_B"/>
    <property type="match status" value="1"/>
</dbReference>
<keyword evidence="16" id="KW-1185">Reference proteome</keyword>
<dbReference type="InterPro" id="IPR002318">
    <property type="entry name" value="Ala-tRNA-lgiase_IIc"/>
</dbReference>
<dbReference type="SUPFAM" id="SSF55681">
    <property type="entry name" value="Class II aaRS and biotin synthetases"/>
    <property type="match status" value="1"/>
</dbReference>
<dbReference type="FunFam" id="3.30.980.10:FF:000004">
    <property type="entry name" value="Alanine--tRNA ligase, cytoplasmic"/>
    <property type="match status" value="1"/>
</dbReference>
<comment type="subunit">
    <text evidence="12">Monomer.</text>
</comment>
<dbReference type="GO" id="GO:0004813">
    <property type="term" value="F:alanine-tRNA ligase activity"/>
    <property type="evidence" value="ECO:0007669"/>
    <property type="project" value="UniProtKB-UniRule"/>
</dbReference>
<dbReference type="Gene3D" id="3.30.930.10">
    <property type="entry name" value="Bira Bifunctional Protein, Domain 2"/>
    <property type="match status" value="1"/>
</dbReference>
<dbReference type="InterPro" id="IPR018165">
    <property type="entry name" value="Ala-tRNA-synth_IIc_core"/>
</dbReference>
<keyword evidence="9 12" id="KW-0648">Protein biosynthesis</keyword>
<dbReference type="Gene3D" id="3.30.980.10">
    <property type="entry name" value="Threonyl-trna Synthetase, Chain A, domain 2"/>
    <property type="match status" value="1"/>
</dbReference>
<dbReference type="InterPro" id="IPR003156">
    <property type="entry name" value="DHHA1_dom"/>
</dbReference>
<feature type="binding site" evidence="12">
    <location>
        <position position="735"/>
    </location>
    <ligand>
        <name>Zn(2+)</name>
        <dbReference type="ChEBI" id="CHEBI:29105"/>
    </ligand>
</feature>
<dbReference type="GO" id="GO:0002161">
    <property type="term" value="F:aminoacyl-tRNA deacylase activity"/>
    <property type="evidence" value="ECO:0007669"/>
    <property type="project" value="TreeGrafter"/>
</dbReference>
<feature type="binding site" evidence="12">
    <location>
        <position position="731"/>
    </location>
    <ligand>
        <name>Zn(2+)</name>
        <dbReference type="ChEBI" id="CHEBI:29105"/>
    </ligand>
</feature>
<accession>A0A0D2LM59</accession>
<dbReference type="GO" id="GO:0005739">
    <property type="term" value="C:mitochondrion"/>
    <property type="evidence" value="ECO:0007669"/>
    <property type="project" value="UniProtKB-SubCell"/>
</dbReference>
<evidence type="ECO:0000313" key="16">
    <source>
        <dbReference type="Proteomes" id="UP000054270"/>
    </source>
</evidence>
<dbReference type="SUPFAM" id="SSF50447">
    <property type="entry name" value="Translation proteins"/>
    <property type="match status" value="1"/>
</dbReference>
<evidence type="ECO:0000256" key="8">
    <source>
        <dbReference type="ARBA" id="ARBA00022884"/>
    </source>
</evidence>
<dbReference type="FunFam" id="2.40.30.130:FF:000004">
    <property type="entry name" value="Alanine--tRNA ligase"/>
    <property type="match status" value="1"/>
</dbReference>
<dbReference type="Gene3D" id="3.10.310.40">
    <property type="match status" value="1"/>
</dbReference>
<organism evidence="15 16">
    <name type="scientific">Hypholoma sublateritium (strain FD-334 SS-4)</name>
    <dbReference type="NCBI Taxonomy" id="945553"/>
    <lineage>
        <taxon>Eukaryota</taxon>
        <taxon>Fungi</taxon>
        <taxon>Dikarya</taxon>
        <taxon>Basidiomycota</taxon>
        <taxon>Agaricomycotina</taxon>
        <taxon>Agaricomycetes</taxon>
        <taxon>Agaricomycetidae</taxon>
        <taxon>Agaricales</taxon>
        <taxon>Agaricineae</taxon>
        <taxon>Strophariaceae</taxon>
        <taxon>Hypholoma</taxon>
    </lineage>
</organism>
<dbReference type="Gene3D" id="2.40.30.130">
    <property type="match status" value="1"/>
</dbReference>
<dbReference type="InterPro" id="IPR009000">
    <property type="entry name" value="Transl_B-barrel_sf"/>
</dbReference>
<reference evidence="16" key="1">
    <citation type="submission" date="2014-04" db="EMBL/GenBank/DDBJ databases">
        <title>Evolutionary Origins and Diversification of the Mycorrhizal Mutualists.</title>
        <authorList>
            <consortium name="DOE Joint Genome Institute"/>
            <consortium name="Mycorrhizal Genomics Consortium"/>
            <person name="Kohler A."/>
            <person name="Kuo A."/>
            <person name="Nagy L.G."/>
            <person name="Floudas D."/>
            <person name="Copeland A."/>
            <person name="Barry K.W."/>
            <person name="Cichocki N."/>
            <person name="Veneault-Fourrey C."/>
            <person name="LaButti K."/>
            <person name="Lindquist E.A."/>
            <person name="Lipzen A."/>
            <person name="Lundell T."/>
            <person name="Morin E."/>
            <person name="Murat C."/>
            <person name="Riley R."/>
            <person name="Ohm R."/>
            <person name="Sun H."/>
            <person name="Tunlid A."/>
            <person name="Henrissat B."/>
            <person name="Grigoriev I.V."/>
            <person name="Hibbett D.S."/>
            <person name="Martin F."/>
        </authorList>
    </citation>
    <scope>NUCLEOTIDE SEQUENCE [LARGE SCALE GENOMIC DNA]</scope>
    <source>
        <strain evidence="16">FD-334 SS-4</strain>
    </source>
</reference>
<dbReference type="OrthoDB" id="2423964at2759"/>
<dbReference type="PANTHER" id="PTHR11777:SF9">
    <property type="entry name" value="ALANINE--TRNA LIGASE, CYTOPLASMIC"/>
    <property type="match status" value="1"/>
</dbReference>
<evidence type="ECO:0000313" key="15">
    <source>
        <dbReference type="EMBL" id="KJA29067.1"/>
    </source>
</evidence>
<keyword evidence="10 12" id="KW-0030">Aminoacyl-tRNA synthetase</keyword>
<comment type="domain">
    <text evidence="12">Consists of three domains; the N-terminal catalytic domain, the editing domain and the C-terminal C-Ala domain. The editing domain removes incorrectly charged amino acids, while the C-Ala domain, along with tRNA(Ala), serves as a bridge to cooperatively bring together the editing and aminoacylation centers thus stimulating deacylation of misacylated tRNAs.</text>
</comment>